<evidence type="ECO:0000256" key="3">
    <source>
        <dbReference type="ARBA" id="ARBA00013064"/>
    </source>
</evidence>
<dbReference type="InterPro" id="IPR050438">
    <property type="entry name" value="LMW_PTPase"/>
</dbReference>
<feature type="active site" description="Nucleophile" evidence="7">
    <location>
        <position position="7"/>
    </location>
</feature>
<evidence type="ECO:0000256" key="6">
    <source>
        <dbReference type="ARBA" id="ARBA00022912"/>
    </source>
</evidence>
<dbReference type="GO" id="GO:0003993">
    <property type="term" value="F:acid phosphatase activity"/>
    <property type="evidence" value="ECO:0007669"/>
    <property type="project" value="InterPro"/>
</dbReference>
<proteinExistence type="inferred from homology"/>
<keyword evidence="10" id="KW-1185">Reference proteome</keyword>
<evidence type="ECO:0000259" key="8">
    <source>
        <dbReference type="SMART" id="SM00226"/>
    </source>
</evidence>
<keyword evidence="4" id="KW-0963">Cytoplasm</keyword>
<dbReference type="InterPro" id="IPR023485">
    <property type="entry name" value="Ptyr_pPase"/>
</dbReference>
<dbReference type="GO" id="GO:0004726">
    <property type="term" value="F:non-membrane spanning protein tyrosine phosphatase activity"/>
    <property type="evidence" value="ECO:0007669"/>
    <property type="project" value="InterPro"/>
</dbReference>
<protein>
    <recommendedName>
        <fullName evidence="3">protein-tyrosine-phosphatase</fullName>
        <ecNumber evidence="3">3.1.3.48</ecNumber>
    </recommendedName>
</protein>
<evidence type="ECO:0000256" key="5">
    <source>
        <dbReference type="ARBA" id="ARBA00022801"/>
    </source>
</evidence>
<comment type="caution">
    <text evidence="9">The sequence shown here is derived from an EMBL/GenBank/DDBJ whole genome shotgun (WGS) entry which is preliminary data.</text>
</comment>
<dbReference type="EMBL" id="JACHHG010000012">
    <property type="protein sequence ID" value="MBB6099485.1"/>
    <property type="molecule type" value="Genomic_DNA"/>
</dbReference>
<dbReference type="GO" id="GO:0005737">
    <property type="term" value="C:cytoplasm"/>
    <property type="evidence" value="ECO:0007669"/>
    <property type="project" value="UniProtKB-SubCell"/>
</dbReference>
<dbReference type="Pfam" id="PF01451">
    <property type="entry name" value="LMWPc"/>
    <property type="match status" value="1"/>
</dbReference>
<dbReference type="SUPFAM" id="SSF52788">
    <property type="entry name" value="Phosphotyrosine protein phosphatases I"/>
    <property type="match status" value="1"/>
</dbReference>
<evidence type="ECO:0000256" key="7">
    <source>
        <dbReference type="PIRSR" id="PIRSR617867-1"/>
    </source>
</evidence>
<keyword evidence="5 9" id="KW-0378">Hydrolase</keyword>
<evidence type="ECO:0000256" key="2">
    <source>
        <dbReference type="ARBA" id="ARBA00011063"/>
    </source>
</evidence>
<dbReference type="SMART" id="SM00226">
    <property type="entry name" value="LMWPc"/>
    <property type="match status" value="1"/>
</dbReference>
<name>A0A841I6M5_9DEIO</name>
<dbReference type="InterPro" id="IPR002115">
    <property type="entry name" value="Tyr_Pase_low_mol_wt_mml"/>
</dbReference>
<dbReference type="PRINTS" id="PR00719">
    <property type="entry name" value="LMWPTPASE"/>
</dbReference>
<dbReference type="InterPro" id="IPR017867">
    <property type="entry name" value="Tyr_phospatase_low_mol_wt"/>
</dbReference>
<reference evidence="9 10" key="1">
    <citation type="submission" date="2020-08" db="EMBL/GenBank/DDBJ databases">
        <title>Genomic Encyclopedia of Type Strains, Phase IV (KMG-IV): sequencing the most valuable type-strain genomes for metagenomic binning, comparative biology and taxonomic classification.</title>
        <authorList>
            <person name="Goeker M."/>
        </authorList>
    </citation>
    <scope>NUCLEOTIDE SEQUENCE [LARGE SCALE GENOMIC DNA]</scope>
    <source>
        <strain evidence="9 10">DSM 21458</strain>
    </source>
</reference>
<comment type="similarity">
    <text evidence="2">Belongs to the low molecular weight phosphotyrosine protein phosphatase family.</text>
</comment>
<feature type="domain" description="Phosphotyrosine protein phosphatase I" evidence="8">
    <location>
        <begin position="1"/>
        <end position="146"/>
    </location>
</feature>
<dbReference type="InterPro" id="IPR036196">
    <property type="entry name" value="Ptyr_pPase_sf"/>
</dbReference>
<feature type="active site" description="Nucleophile" evidence="7">
    <location>
        <position position="13"/>
    </location>
</feature>
<dbReference type="PANTHER" id="PTHR11717">
    <property type="entry name" value="LOW MOLECULAR WEIGHT PROTEIN TYROSINE PHOSPHATASE"/>
    <property type="match status" value="1"/>
</dbReference>
<keyword evidence="6" id="KW-0904">Protein phosphatase</keyword>
<dbReference type="PRINTS" id="PR00720">
    <property type="entry name" value="MAMMALPTPASE"/>
</dbReference>
<evidence type="ECO:0000313" key="10">
    <source>
        <dbReference type="Proteomes" id="UP000569951"/>
    </source>
</evidence>
<dbReference type="EC" id="3.1.3.48" evidence="3"/>
<organism evidence="9 10">
    <name type="scientific">Deinobacterium chartae</name>
    <dbReference type="NCBI Taxonomy" id="521158"/>
    <lineage>
        <taxon>Bacteria</taxon>
        <taxon>Thermotogati</taxon>
        <taxon>Deinococcota</taxon>
        <taxon>Deinococci</taxon>
        <taxon>Deinococcales</taxon>
        <taxon>Deinococcaceae</taxon>
        <taxon>Deinobacterium</taxon>
    </lineage>
</organism>
<dbReference type="Proteomes" id="UP000569951">
    <property type="component" value="Unassembled WGS sequence"/>
</dbReference>
<comment type="subcellular location">
    <subcellularLocation>
        <location evidence="1">Cytoplasm</location>
    </subcellularLocation>
</comment>
<dbReference type="PANTHER" id="PTHR11717:SF7">
    <property type="entry name" value="LOW MOLECULAR WEIGHT PHOSPHOTYROSINE PROTEIN PHOSPHATASE"/>
    <property type="match status" value="1"/>
</dbReference>
<evidence type="ECO:0000256" key="1">
    <source>
        <dbReference type="ARBA" id="ARBA00004496"/>
    </source>
</evidence>
<dbReference type="CDD" id="cd16343">
    <property type="entry name" value="LMWPTP"/>
    <property type="match status" value="1"/>
</dbReference>
<dbReference type="Gene3D" id="3.40.50.2300">
    <property type="match status" value="1"/>
</dbReference>
<evidence type="ECO:0000313" key="9">
    <source>
        <dbReference type="EMBL" id="MBB6099485.1"/>
    </source>
</evidence>
<evidence type="ECO:0000256" key="4">
    <source>
        <dbReference type="ARBA" id="ARBA00022490"/>
    </source>
</evidence>
<dbReference type="AlphaFoldDB" id="A0A841I6M5"/>
<sequence>MRILTLCLGNICRSPLAEATVRRALEEQGIQAEVDSAGTGNWHAGALPDPRSRQVARAHGLELTHRARKITPEDFYTFDLILAMDEGNLAELRRLAPEGALDRLALIRDFDPQGPGTVPDPYYGDLEDFEAVYQLLERASRGLARQLALEAAPPSARWAAADGGPA</sequence>
<dbReference type="RefSeq" id="WP_183988238.1">
    <property type="nucleotide sequence ID" value="NZ_JACHHG010000012.1"/>
</dbReference>
<accession>A0A841I6M5</accession>
<gene>
    <name evidence="9" type="ORF">HNR42_002935</name>
</gene>
<feature type="active site" description="Proton donor" evidence="7">
    <location>
        <position position="120"/>
    </location>
</feature>